<name>A0A2W5YZZ0_9BACT</name>
<evidence type="ECO:0000313" key="5">
    <source>
        <dbReference type="Proteomes" id="UP000606991"/>
    </source>
</evidence>
<dbReference type="PANTHER" id="PTHR36437:SF2">
    <property type="entry name" value="GLYOXALASE_BLEOMYCIN RESISTANCE PROTEIN_DIOXYGENASE"/>
    <property type="match status" value="1"/>
</dbReference>
<dbReference type="Gene3D" id="3.10.180.10">
    <property type="entry name" value="2,3-Dihydroxybiphenyl 1,2-Dioxygenase, domain 1"/>
    <property type="match status" value="1"/>
</dbReference>
<dbReference type="Proteomes" id="UP000248724">
    <property type="component" value="Unassembled WGS sequence"/>
</dbReference>
<dbReference type="SUPFAM" id="SSF54593">
    <property type="entry name" value="Glyoxalase/Bleomycin resistance protein/Dihydroxybiphenyl dioxygenase"/>
    <property type="match status" value="1"/>
</dbReference>
<reference evidence="3" key="2">
    <citation type="submission" date="2018-05" db="EMBL/GenBank/DDBJ databases">
        <authorList>
            <person name="Ferrari B."/>
        </authorList>
    </citation>
    <scope>NUCLEOTIDE SEQUENCE</scope>
    <source>
        <strain evidence="3">RRmetagenome_bin12</strain>
    </source>
</reference>
<dbReference type="AlphaFoldDB" id="A0A2W5YZZ0"/>
<feature type="domain" description="VOC" evidence="1">
    <location>
        <begin position="4"/>
        <end position="132"/>
    </location>
</feature>
<comment type="caution">
    <text evidence="3">The sequence shown here is derived from an EMBL/GenBank/DDBJ whole genome shotgun (WGS) entry which is preliminary data.</text>
</comment>
<accession>A0A2W5YZZ0</accession>
<evidence type="ECO:0000313" key="3">
    <source>
        <dbReference type="EMBL" id="PZR78420.1"/>
    </source>
</evidence>
<dbReference type="InterPro" id="IPR037523">
    <property type="entry name" value="VOC_core"/>
</dbReference>
<gene>
    <name evidence="3" type="ORF">DLM65_12965</name>
    <name evidence="2" type="ORF">JF886_13600</name>
</gene>
<dbReference type="Proteomes" id="UP000606991">
    <property type="component" value="Unassembled WGS sequence"/>
</dbReference>
<protein>
    <submittedName>
        <fullName evidence="3">Glyoxalase</fullName>
    </submittedName>
    <submittedName>
        <fullName evidence="2">VOC family protein</fullName>
    </submittedName>
</protein>
<evidence type="ECO:0000313" key="2">
    <source>
        <dbReference type="EMBL" id="MBJ7595864.1"/>
    </source>
</evidence>
<dbReference type="RefSeq" id="WP_337313375.1">
    <property type="nucleotide sequence ID" value="NZ_JAEKNS010000135.1"/>
</dbReference>
<sequence length="136" mass="14630">MNWTLELIVVPVSDIDRAKAFYVDKAGFDVHVDHSAGEDFRVVQLTPRGSACSIALMSTTGMAPGSLKGLQVCVSDLDAARAELAERGVDVSDVFHFGASGQAPGYDPQRTDYNSCFTFDDPDGNSWLIQEVGSRA</sequence>
<dbReference type="InterPro" id="IPR004360">
    <property type="entry name" value="Glyas_Fos-R_dOase_dom"/>
</dbReference>
<organism evidence="3 4">
    <name type="scientific">Candidatus Aeolococcus gillhamiae</name>
    <dbReference type="NCBI Taxonomy" id="3127015"/>
    <lineage>
        <taxon>Bacteria</taxon>
        <taxon>Bacillati</taxon>
        <taxon>Candidatus Dormiibacterota</taxon>
        <taxon>Candidatus Dormibacteria</taxon>
        <taxon>Candidatus Aeolococcales</taxon>
        <taxon>Candidatus Aeolococcaceae</taxon>
        <taxon>Candidatus Aeolococcus</taxon>
    </lineage>
</organism>
<dbReference type="InterPro" id="IPR029068">
    <property type="entry name" value="Glyas_Bleomycin-R_OHBP_Dase"/>
</dbReference>
<evidence type="ECO:0000259" key="1">
    <source>
        <dbReference type="PROSITE" id="PS51819"/>
    </source>
</evidence>
<dbReference type="EMBL" id="QHBU01000257">
    <property type="protein sequence ID" value="PZR78420.1"/>
    <property type="molecule type" value="Genomic_DNA"/>
</dbReference>
<reference evidence="3 4" key="1">
    <citation type="journal article" date="2017" name="Nature">
        <title>Atmospheric trace gases support primary production in Antarctic desert surface soil.</title>
        <authorList>
            <person name="Ji M."/>
            <person name="Greening C."/>
            <person name="Vanwonterghem I."/>
            <person name="Carere C.R."/>
            <person name="Bay S.K."/>
            <person name="Steen J.A."/>
            <person name="Montgomery K."/>
            <person name="Lines T."/>
            <person name="Beardall J."/>
            <person name="van Dorst J."/>
            <person name="Snape I."/>
            <person name="Stott M.B."/>
            <person name="Hugenholtz P."/>
            <person name="Ferrari B.C."/>
        </authorList>
    </citation>
    <scope>NUCLEOTIDE SEQUENCE [LARGE SCALE GENOMIC DNA]</scope>
    <source>
        <strain evidence="3">RRmetagenome_bin12</strain>
    </source>
</reference>
<dbReference type="EMBL" id="JAEKNS010000135">
    <property type="protein sequence ID" value="MBJ7595864.1"/>
    <property type="molecule type" value="Genomic_DNA"/>
</dbReference>
<accession>A0A934N6X0</accession>
<proteinExistence type="predicted"/>
<reference evidence="2 5" key="3">
    <citation type="submission" date="2020-10" db="EMBL/GenBank/DDBJ databases">
        <title>Ca. Dormibacterota MAGs.</title>
        <authorList>
            <person name="Montgomery K."/>
        </authorList>
    </citation>
    <scope>NUCLEOTIDE SEQUENCE [LARGE SCALE GENOMIC DNA]</scope>
    <source>
        <strain evidence="2">SC8812_S17_18</strain>
    </source>
</reference>
<evidence type="ECO:0000313" key="4">
    <source>
        <dbReference type="Proteomes" id="UP000248724"/>
    </source>
</evidence>
<dbReference type="Pfam" id="PF00903">
    <property type="entry name" value="Glyoxalase"/>
    <property type="match status" value="1"/>
</dbReference>
<dbReference type="PANTHER" id="PTHR36437">
    <property type="entry name" value="GLYOXALASE/BLEOMYCIN RESISTANCE PROTEIN/DIOXYGENASE"/>
    <property type="match status" value="1"/>
</dbReference>
<dbReference type="PROSITE" id="PS51819">
    <property type="entry name" value="VOC"/>
    <property type="match status" value="1"/>
</dbReference>